<dbReference type="Gene3D" id="3.30.559.10">
    <property type="entry name" value="Chloramphenicol acetyltransferase-like domain"/>
    <property type="match status" value="1"/>
</dbReference>
<dbReference type="EMBL" id="HG793135">
    <property type="protein sequence ID" value="CRL18780.1"/>
    <property type="molecule type" value="Genomic_DNA"/>
</dbReference>
<keyword evidence="2" id="KW-0597">Phosphoprotein</keyword>
<evidence type="ECO:0000256" key="3">
    <source>
        <dbReference type="ARBA" id="ARBA00022598"/>
    </source>
</evidence>
<dbReference type="InterPro" id="IPR045851">
    <property type="entry name" value="AMP-bd_C_sf"/>
</dbReference>
<dbReference type="SUPFAM" id="SSF47336">
    <property type="entry name" value="ACP-like"/>
    <property type="match status" value="1"/>
</dbReference>
<reference evidence="6 7" key="1">
    <citation type="journal article" date="2014" name="Nat. Commun.">
        <title>Multiple recent horizontal transfers of a large genomic region in cheese making fungi.</title>
        <authorList>
            <person name="Cheeseman K."/>
            <person name="Ropars J."/>
            <person name="Renault P."/>
            <person name="Dupont J."/>
            <person name="Gouzy J."/>
            <person name="Branca A."/>
            <person name="Abraham A.L."/>
            <person name="Ceppi M."/>
            <person name="Conseiller E."/>
            <person name="Debuchy R."/>
            <person name="Malagnac F."/>
            <person name="Goarin A."/>
            <person name="Silar P."/>
            <person name="Lacoste S."/>
            <person name="Sallet E."/>
            <person name="Bensimon A."/>
            <person name="Giraud T."/>
            <person name="Brygoo Y."/>
        </authorList>
    </citation>
    <scope>NUCLEOTIDE SEQUENCE [LARGE SCALE GENOMIC DNA]</scope>
    <source>
        <strain evidence="7">FM 013</strain>
    </source>
</reference>
<dbReference type="Pfam" id="PF00501">
    <property type="entry name" value="AMP-binding"/>
    <property type="match status" value="1"/>
</dbReference>
<evidence type="ECO:0000313" key="6">
    <source>
        <dbReference type="EMBL" id="CRL18780.1"/>
    </source>
</evidence>
<sequence length="987" mass="107345">MTAYEQMGLQYIRQISPDMELGCRFQTLVLVQPSQEETQKRQTKIKDISFEVSTQVDEANYSSTWLNNFNSYAMMVECHLETNGLKGRVRGESGGSEATGAVDRCVHELVEERCRAQPDAPAVCAWDGDLTYAELNAHSSALAAHLVERGVGPEVFVPLCFEKSRWTTVAMLGVMKAGGTFVLLDPSHPRTRLRGICQIVSAPLVVSSAAKRALAAELAAAVVVVGDGERAWRQACSPWAGSSVVPNNALYAVFTSGSTGAPKGTVILHTAFATSAFAHSQAFSLTSESRFLQFASYAFDASIIDGLTTLLIGGCICVPSDTERLGDITATANKLQISITHLTASAARLLRAGDITSLQTLVLGGEPVTSRDIDQWSSEVDLVNVYGPAECSVTATVQININTMSDPRNIGHGIGCVTWVVDNPNQEYMHGDDEQDESDEDTKADNIFAVPTDDVRAAILVAETALHDAVPAYVVPAVFLPLVAVPLAATGKTDRRRLRERAATLTRAEIQAYCSPTMVKAAPTTAAERSLQQLWAQVLQIAPDSIGADDSFFRLGGDSISAMHLASLTRSQGLELSVSHIFALRKLSTLAAVIVKSQNGEMITNVEPFSLLEPQQKSYTQGRAVYLLPTTQHQDKLLQVVLKSINVPFHHIHTKESLEPVWRSISQVDSKEDVISGKPLVKFTLISRSETEHIFNVRLSHAQYDGASKSFILRDLVAAYNQDIQSGPVCATFPDYVHYCASNRSDSAFDFWKDCLQGSAMTMLPCLDLQADEVSTDIHEIAFGDLPSAWEDITIPTLINAAFSFVLADLSRKDDVVFGVVTNTRAIPLPQVQTILGPCINLNPLRARLAQVCTVNDLCRLLRDQYAQSLQFCHLDFSDIRAKSTDWPSDTKLGCIMNHLGVGDKSPLSLKDGGSISDSFAMSRIDLRDQLLIRSIAGKGNLQIQVLTSNRIMDSEQAGLLAKRLIDTANAFARSPEAPLSMSFPHP</sequence>
<dbReference type="Proteomes" id="UP000053732">
    <property type="component" value="Unassembled WGS sequence"/>
</dbReference>
<dbReference type="Gene3D" id="3.30.300.30">
    <property type="match status" value="1"/>
</dbReference>
<dbReference type="Gene3D" id="3.30.559.30">
    <property type="entry name" value="Nonribosomal peptide synthetase, condensation domain"/>
    <property type="match status" value="1"/>
</dbReference>
<dbReference type="InterPro" id="IPR001242">
    <property type="entry name" value="Condensation_dom"/>
</dbReference>
<evidence type="ECO:0000256" key="2">
    <source>
        <dbReference type="ARBA" id="ARBA00022553"/>
    </source>
</evidence>
<dbReference type="STRING" id="1429867.A0A0G4NXJ7"/>
<dbReference type="PROSITE" id="PS50075">
    <property type="entry name" value="CARRIER"/>
    <property type="match status" value="1"/>
</dbReference>
<comment type="similarity">
    <text evidence="4">Belongs to the NRP synthetase family.</text>
</comment>
<evidence type="ECO:0000256" key="4">
    <source>
        <dbReference type="ARBA" id="ARBA00029454"/>
    </source>
</evidence>
<dbReference type="InterPro" id="IPR009081">
    <property type="entry name" value="PP-bd_ACP"/>
</dbReference>
<proteinExistence type="inferred from homology"/>
<dbReference type="Gene3D" id="3.40.50.980">
    <property type="match status" value="2"/>
</dbReference>
<dbReference type="InterPro" id="IPR036736">
    <property type="entry name" value="ACP-like_sf"/>
</dbReference>
<dbReference type="SUPFAM" id="SSF52777">
    <property type="entry name" value="CoA-dependent acyltransferases"/>
    <property type="match status" value="2"/>
</dbReference>
<dbReference type="Pfam" id="PF00668">
    <property type="entry name" value="Condensation"/>
    <property type="match status" value="1"/>
</dbReference>
<dbReference type="GO" id="GO:0043041">
    <property type="term" value="P:amino acid activation for nonribosomal peptide biosynthetic process"/>
    <property type="evidence" value="ECO:0007669"/>
    <property type="project" value="TreeGrafter"/>
</dbReference>
<dbReference type="InterPro" id="IPR023213">
    <property type="entry name" value="CAT-like_dom_sf"/>
</dbReference>
<dbReference type="CDD" id="cd05918">
    <property type="entry name" value="A_NRPS_SidN3_like"/>
    <property type="match status" value="1"/>
</dbReference>
<dbReference type="FunFam" id="1.10.1200.10:FF:000005">
    <property type="entry name" value="Nonribosomal peptide synthetase 1"/>
    <property type="match status" value="1"/>
</dbReference>
<feature type="domain" description="Carrier" evidence="5">
    <location>
        <begin position="522"/>
        <end position="598"/>
    </location>
</feature>
<dbReference type="InterPro" id="IPR000873">
    <property type="entry name" value="AMP-dep_synth/lig_dom"/>
</dbReference>
<name>A0A0G4NXJ7_PENC3</name>
<dbReference type="PANTHER" id="PTHR45527">
    <property type="entry name" value="NONRIBOSOMAL PEPTIDE SYNTHETASE"/>
    <property type="match status" value="1"/>
</dbReference>
<keyword evidence="3 6" id="KW-0436">Ligase</keyword>
<accession>A0A0G4NXJ7</accession>
<evidence type="ECO:0000259" key="5">
    <source>
        <dbReference type="PROSITE" id="PS50075"/>
    </source>
</evidence>
<dbReference type="GO" id="GO:0044550">
    <property type="term" value="P:secondary metabolite biosynthetic process"/>
    <property type="evidence" value="ECO:0007669"/>
    <property type="project" value="TreeGrafter"/>
</dbReference>
<dbReference type="SUPFAM" id="SSF56801">
    <property type="entry name" value="Acetyl-CoA synthetase-like"/>
    <property type="match status" value="1"/>
</dbReference>
<keyword evidence="1" id="KW-0596">Phosphopantetheine</keyword>
<dbReference type="GO" id="GO:0031177">
    <property type="term" value="F:phosphopantetheine binding"/>
    <property type="evidence" value="ECO:0007669"/>
    <property type="project" value="TreeGrafter"/>
</dbReference>
<dbReference type="GO" id="GO:0005737">
    <property type="term" value="C:cytoplasm"/>
    <property type="evidence" value="ECO:0007669"/>
    <property type="project" value="TreeGrafter"/>
</dbReference>
<dbReference type="GO" id="GO:0016874">
    <property type="term" value="F:ligase activity"/>
    <property type="evidence" value="ECO:0007669"/>
    <property type="project" value="UniProtKB-KW"/>
</dbReference>
<protein>
    <submittedName>
        <fullName evidence="6">AMP-dependent synthetase/ligase</fullName>
    </submittedName>
</protein>
<dbReference type="AlphaFoldDB" id="A0A0G4NXJ7"/>
<evidence type="ECO:0000313" key="7">
    <source>
        <dbReference type="Proteomes" id="UP000053732"/>
    </source>
</evidence>
<gene>
    <name evidence="6" type="ORF">PCAMFM013_S002g000650</name>
</gene>
<dbReference type="Pfam" id="PF00550">
    <property type="entry name" value="PP-binding"/>
    <property type="match status" value="1"/>
</dbReference>
<dbReference type="PANTHER" id="PTHR45527:SF3">
    <property type="entry name" value="SIDEROPHORE SYNTHETASE (EUROFUNG)"/>
    <property type="match status" value="1"/>
</dbReference>
<organism evidence="6 7">
    <name type="scientific">Penicillium camemberti (strain FM 013)</name>
    <dbReference type="NCBI Taxonomy" id="1429867"/>
    <lineage>
        <taxon>Eukaryota</taxon>
        <taxon>Fungi</taxon>
        <taxon>Dikarya</taxon>
        <taxon>Ascomycota</taxon>
        <taxon>Pezizomycotina</taxon>
        <taxon>Eurotiomycetes</taxon>
        <taxon>Eurotiomycetidae</taxon>
        <taxon>Eurotiales</taxon>
        <taxon>Aspergillaceae</taxon>
        <taxon>Penicillium</taxon>
    </lineage>
</organism>
<evidence type="ECO:0000256" key="1">
    <source>
        <dbReference type="ARBA" id="ARBA00022450"/>
    </source>
</evidence>
<dbReference type="Gene3D" id="1.10.1200.10">
    <property type="entry name" value="ACP-like"/>
    <property type="match status" value="1"/>
</dbReference>
<keyword evidence="7" id="KW-1185">Reference proteome</keyword>